<dbReference type="SUPFAM" id="SSF53633">
    <property type="entry name" value="Carbamate kinase-like"/>
    <property type="match status" value="1"/>
</dbReference>
<name>F2NU34_TRES6</name>
<keyword evidence="4 8" id="KW-0808">Transferase</keyword>
<dbReference type="Gene3D" id="3.40.1160.10">
    <property type="entry name" value="Acetylglutamate kinase-like"/>
    <property type="match status" value="1"/>
</dbReference>
<dbReference type="NCBIfam" id="TIGR01027">
    <property type="entry name" value="proB"/>
    <property type="match status" value="1"/>
</dbReference>
<dbReference type="InterPro" id="IPR036393">
    <property type="entry name" value="AceGlu_kinase-like_sf"/>
</dbReference>
<evidence type="ECO:0000256" key="4">
    <source>
        <dbReference type="ARBA" id="ARBA00022679"/>
    </source>
</evidence>
<evidence type="ECO:0000256" key="2">
    <source>
        <dbReference type="ARBA" id="ARBA00022605"/>
    </source>
</evidence>
<dbReference type="GO" id="GO:0005524">
    <property type="term" value="F:ATP binding"/>
    <property type="evidence" value="ECO:0007669"/>
    <property type="project" value="UniProtKB-KW"/>
</dbReference>
<evidence type="ECO:0000256" key="5">
    <source>
        <dbReference type="ARBA" id="ARBA00022741"/>
    </source>
</evidence>
<dbReference type="UniPathway" id="UPA00098">
    <property type="reaction ID" value="UER00359"/>
</dbReference>
<feature type="binding site" evidence="8">
    <location>
        <begin position="217"/>
        <end position="223"/>
    </location>
    <ligand>
        <name>ATP</name>
        <dbReference type="ChEBI" id="CHEBI:30616"/>
    </ligand>
</feature>
<feature type="domain" description="Aspartate/glutamate/uridylate kinase" evidence="9">
    <location>
        <begin position="12"/>
        <end position="241"/>
    </location>
</feature>
<proteinExistence type="inferred from homology"/>
<dbReference type="PRINTS" id="PR00474">
    <property type="entry name" value="GLU5KINASE"/>
</dbReference>
<evidence type="ECO:0000256" key="3">
    <source>
        <dbReference type="ARBA" id="ARBA00022650"/>
    </source>
</evidence>
<dbReference type="GeneID" id="302997278"/>
<keyword evidence="7 8" id="KW-0067">ATP-binding</keyword>
<keyword evidence="6 8" id="KW-0418">Kinase</keyword>
<comment type="subcellular location">
    <subcellularLocation>
        <location evidence="8">Cytoplasm</location>
    </subcellularLocation>
</comment>
<feature type="binding site" evidence="8">
    <location>
        <position position="56"/>
    </location>
    <ligand>
        <name>substrate</name>
    </ligand>
</feature>
<evidence type="ECO:0000313" key="11">
    <source>
        <dbReference type="Proteomes" id="UP000006852"/>
    </source>
</evidence>
<dbReference type="RefSeq" id="WP_013700309.1">
    <property type="nucleotide sequence ID" value="NC_015385.1"/>
</dbReference>
<dbReference type="AlphaFoldDB" id="F2NU34"/>
<feature type="binding site" evidence="8">
    <location>
        <begin position="175"/>
        <end position="176"/>
    </location>
    <ligand>
        <name>ATP</name>
        <dbReference type="ChEBI" id="CHEBI:30616"/>
    </ligand>
</feature>
<dbReference type="KEGG" id="tsu:Tresu_0028"/>
<dbReference type="InterPro" id="IPR011529">
    <property type="entry name" value="Glu_5kinase"/>
</dbReference>
<feature type="binding site" evidence="8">
    <location>
        <position position="16"/>
    </location>
    <ligand>
        <name>ATP</name>
        <dbReference type="ChEBI" id="CHEBI:30616"/>
    </ligand>
</feature>
<dbReference type="InterPro" id="IPR001057">
    <property type="entry name" value="Glu/AcGlu_kinase"/>
</dbReference>
<evidence type="ECO:0000256" key="7">
    <source>
        <dbReference type="ARBA" id="ARBA00022840"/>
    </source>
</evidence>
<feature type="binding site" evidence="8">
    <location>
        <position position="155"/>
    </location>
    <ligand>
        <name>substrate</name>
    </ligand>
</feature>
<dbReference type="PANTHER" id="PTHR43654">
    <property type="entry name" value="GLUTAMATE 5-KINASE"/>
    <property type="match status" value="1"/>
</dbReference>
<evidence type="ECO:0000259" key="9">
    <source>
        <dbReference type="Pfam" id="PF00696"/>
    </source>
</evidence>
<dbReference type="eggNOG" id="COG0263">
    <property type="taxonomic scope" value="Bacteria"/>
</dbReference>
<dbReference type="InterPro" id="IPR041739">
    <property type="entry name" value="G5K_ProB"/>
</dbReference>
<protein>
    <recommendedName>
        <fullName evidence="8">Glutamate 5-kinase</fullName>
        <ecNumber evidence="8">2.7.2.11</ecNumber>
    </recommendedName>
    <alternativeName>
        <fullName evidence="8">Gamma-glutamyl kinase</fullName>
        <shortName evidence="8">GK</shortName>
    </alternativeName>
</protein>
<comment type="similarity">
    <text evidence="8">Belongs to the glutamate 5-kinase family.</text>
</comment>
<dbReference type="FunFam" id="3.40.1160.10:FF:000006">
    <property type="entry name" value="Glutamate 5-kinase"/>
    <property type="match status" value="1"/>
</dbReference>
<reference evidence="10 11" key="1">
    <citation type="journal article" date="2011" name="Stand. Genomic Sci.">
        <title>Complete genome sequence of Treponema succinifaciens type strain (6091).</title>
        <authorList>
            <person name="Han C."/>
            <person name="Gronow S."/>
            <person name="Teshima H."/>
            <person name="Lapidus A."/>
            <person name="Nolan M."/>
            <person name="Lucas S."/>
            <person name="Hammon N."/>
            <person name="Deshpande S."/>
            <person name="Cheng J.F."/>
            <person name="Zeytun A."/>
            <person name="Tapia R."/>
            <person name="Goodwin L."/>
            <person name="Pitluck S."/>
            <person name="Liolios K."/>
            <person name="Pagani I."/>
            <person name="Ivanova N."/>
            <person name="Mavromatis K."/>
            <person name="Mikhailova N."/>
            <person name="Huntemann M."/>
            <person name="Pati A."/>
            <person name="Chen A."/>
            <person name="Palaniappan K."/>
            <person name="Land M."/>
            <person name="Hauser L."/>
            <person name="Brambilla E.M."/>
            <person name="Rohde M."/>
            <person name="Goker M."/>
            <person name="Woyke T."/>
            <person name="Bristow J."/>
            <person name="Eisen J.A."/>
            <person name="Markowitz V."/>
            <person name="Hugenholtz P."/>
            <person name="Kyrpides N.C."/>
            <person name="Klenk H.P."/>
            <person name="Detter J.C."/>
        </authorList>
    </citation>
    <scope>NUCLEOTIDE SEQUENCE [LARGE SCALE GENOMIC DNA]</scope>
    <source>
        <strain evidence="11">ATCC 33096 / DSM 2489 / 6091</strain>
    </source>
</reference>
<evidence type="ECO:0000256" key="8">
    <source>
        <dbReference type="HAMAP-Rule" id="MF_00456"/>
    </source>
</evidence>
<dbReference type="CDD" id="cd04242">
    <property type="entry name" value="AAK_G5K_ProB"/>
    <property type="match status" value="1"/>
</dbReference>
<dbReference type="GO" id="GO:0005829">
    <property type="term" value="C:cytosol"/>
    <property type="evidence" value="ECO:0007669"/>
    <property type="project" value="TreeGrafter"/>
</dbReference>
<dbReference type="PIRSF" id="PIRSF000729">
    <property type="entry name" value="GK"/>
    <property type="match status" value="1"/>
</dbReference>
<dbReference type="Pfam" id="PF00696">
    <property type="entry name" value="AA_kinase"/>
    <property type="match status" value="1"/>
</dbReference>
<dbReference type="EC" id="2.7.2.11" evidence="8"/>
<keyword evidence="2 8" id="KW-0028">Amino-acid biosynthesis</keyword>
<evidence type="ECO:0000256" key="1">
    <source>
        <dbReference type="ARBA" id="ARBA00022490"/>
    </source>
</evidence>
<sequence>MTPQEVIDKARKIVIKIGSNTLAKNDGTINVDFMESFASECAALISRGKQVIVVSSGAQVAGLSTISGWAHKGDIHYRQALCAIGQVELMDKWRESFGKQNLHAAQLLLTKEDFMDSHRTLNIRNTLFTLVDEGVVPVINENDSVATDEFCIGDNDNLSALTAVLWSADLLILFSDIDGIYTDNPKTNENAVLVETVENINELKNQITINGKSSFGTGGISTKIEAAKKTTASGIPLILANGKKEKALEKLCSGELKATVFTADENALFNAIMGGSK</sequence>
<organism evidence="10 11">
    <name type="scientific">Treponema succinifaciens (strain ATCC 33096 / DSM 2489 / 6091)</name>
    <dbReference type="NCBI Taxonomy" id="869209"/>
    <lineage>
        <taxon>Bacteria</taxon>
        <taxon>Pseudomonadati</taxon>
        <taxon>Spirochaetota</taxon>
        <taxon>Spirochaetia</taxon>
        <taxon>Spirochaetales</taxon>
        <taxon>Treponemataceae</taxon>
        <taxon>Treponema</taxon>
    </lineage>
</organism>
<keyword evidence="11" id="KW-1185">Reference proteome</keyword>
<dbReference type="STRING" id="869209.Tresu_0028"/>
<reference evidence="11" key="2">
    <citation type="submission" date="2011-04" db="EMBL/GenBank/DDBJ databases">
        <title>The complete genome of chromosome of Treponema succinifaciens DSM 2489.</title>
        <authorList>
            <person name="Lucas S."/>
            <person name="Copeland A."/>
            <person name="Lapidus A."/>
            <person name="Bruce D."/>
            <person name="Goodwin L."/>
            <person name="Pitluck S."/>
            <person name="Peters L."/>
            <person name="Kyrpides N."/>
            <person name="Mavromatis K."/>
            <person name="Ivanova N."/>
            <person name="Ovchinnikova G."/>
            <person name="Teshima H."/>
            <person name="Detter J.C."/>
            <person name="Tapia R."/>
            <person name="Han C."/>
            <person name="Land M."/>
            <person name="Hauser L."/>
            <person name="Markowitz V."/>
            <person name="Cheng J.-F."/>
            <person name="Hugenholtz P."/>
            <person name="Woyke T."/>
            <person name="Wu D."/>
            <person name="Gronow S."/>
            <person name="Wellnitz S."/>
            <person name="Brambilla E."/>
            <person name="Klenk H.-P."/>
            <person name="Eisen J.A."/>
        </authorList>
    </citation>
    <scope>NUCLEOTIDE SEQUENCE [LARGE SCALE GENOMIC DNA]</scope>
    <source>
        <strain evidence="11">ATCC 33096 / DSM 2489 / 6091</strain>
    </source>
</reference>
<dbReference type="HOGENOM" id="CLU_025400_0_0_12"/>
<dbReference type="InterPro" id="IPR005715">
    <property type="entry name" value="Glu_5kinase/COase_Synthase"/>
</dbReference>
<feature type="binding site" evidence="8">
    <location>
        <position position="143"/>
    </location>
    <ligand>
        <name>substrate</name>
    </ligand>
</feature>
<dbReference type="InterPro" id="IPR001048">
    <property type="entry name" value="Asp/Glu/Uridylate_kinase"/>
</dbReference>
<dbReference type="GO" id="GO:0055129">
    <property type="term" value="P:L-proline biosynthetic process"/>
    <property type="evidence" value="ECO:0007669"/>
    <property type="project" value="UniProtKB-UniRule"/>
</dbReference>
<dbReference type="PANTHER" id="PTHR43654:SF1">
    <property type="entry name" value="ISOPENTENYL PHOSPHATE KINASE"/>
    <property type="match status" value="1"/>
</dbReference>
<evidence type="ECO:0000313" key="10">
    <source>
        <dbReference type="EMBL" id="AEB12998.1"/>
    </source>
</evidence>
<dbReference type="OrthoDB" id="9804434at2"/>
<dbReference type="HAMAP" id="MF_00456">
    <property type="entry name" value="ProB"/>
    <property type="match status" value="1"/>
</dbReference>
<keyword evidence="3 8" id="KW-0641">Proline biosynthesis</keyword>
<gene>
    <name evidence="8" type="primary">proB</name>
    <name evidence="10" type="ordered locus">Tresu_0028</name>
</gene>
<dbReference type="GO" id="GO:0004349">
    <property type="term" value="F:glutamate 5-kinase activity"/>
    <property type="evidence" value="ECO:0007669"/>
    <property type="project" value="UniProtKB-UniRule"/>
</dbReference>
<evidence type="ECO:0000256" key="6">
    <source>
        <dbReference type="ARBA" id="ARBA00022777"/>
    </source>
</evidence>
<dbReference type="EMBL" id="CP002631">
    <property type="protein sequence ID" value="AEB12998.1"/>
    <property type="molecule type" value="Genomic_DNA"/>
</dbReference>
<accession>F2NU34</accession>
<comment type="function">
    <text evidence="8">Catalyzes the transfer of a phosphate group to glutamate to form L-glutamate 5-phosphate.</text>
</comment>
<comment type="catalytic activity">
    <reaction evidence="8">
        <text>L-glutamate + ATP = L-glutamyl 5-phosphate + ADP</text>
        <dbReference type="Rhea" id="RHEA:14877"/>
        <dbReference type="ChEBI" id="CHEBI:29985"/>
        <dbReference type="ChEBI" id="CHEBI:30616"/>
        <dbReference type="ChEBI" id="CHEBI:58274"/>
        <dbReference type="ChEBI" id="CHEBI:456216"/>
        <dbReference type="EC" id="2.7.2.11"/>
    </reaction>
</comment>
<comment type="pathway">
    <text evidence="8">Amino-acid biosynthesis; L-proline biosynthesis; L-glutamate 5-semialdehyde from L-glutamate: step 1/2.</text>
</comment>
<dbReference type="Proteomes" id="UP000006852">
    <property type="component" value="Chromosome"/>
</dbReference>
<keyword evidence="5 8" id="KW-0547">Nucleotide-binding</keyword>
<keyword evidence="1 8" id="KW-0963">Cytoplasm</keyword>